<proteinExistence type="predicted"/>
<dbReference type="AlphaFoldDB" id="A0A1Y4LIF7"/>
<dbReference type="Proteomes" id="UP000195326">
    <property type="component" value="Unassembled WGS sequence"/>
</dbReference>
<dbReference type="RefSeq" id="WP_087415531.1">
    <property type="nucleotide sequence ID" value="NZ_NFKL01000018.1"/>
</dbReference>
<evidence type="ECO:0000313" key="2">
    <source>
        <dbReference type="Proteomes" id="UP000195326"/>
    </source>
</evidence>
<sequence>MKILDFDLEGSHFIIEADISPRQEADDDMECQWLRYDFDNTQVYKETDGAVSPFQITAVAWAGYQLTADHALKDVIGRISRNETGKLTVHYVCPELQEFFDELKKYPAISGERTIPYFIFHGGDIAKLAYATNEFLYYEDSNYMPLMFRTVDGTLVSDNEFADMGLYESEENVENGTEHILPFTDYGSDVESACDLEDEEDLEI</sequence>
<dbReference type="GeneID" id="86053829"/>
<protein>
    <submittedName>
        <fullName evidence="1">Uncharacterized protein</fullName>
    </submittedName>
</protein>
<reference evidence="2" key="1">
    <citation type="submission" date="2017-04" db="EMBL/GenBank/DDBJ databases">
        <title>Function of individual gut microbiota members based on whole genome sequencing of pure cultures obtained from chicken caecum.</title>
        <authorList>
            <person name="Medvecky M."/>
            <person name="Cejkova D."/>
            <person name="Polansky O."/>
            <person name="Karasova D."/>
            <person name="Kubasova T."/>
            <person name="Cizek A."/>
            <person name="Rychlik I."/>
        </authorList>
    </citation>
    <scope>NUCLEOTIDE SEQUENCE [LARGE SCALE GENOMIC DNA]</scope>
    <source>
        <strain evidence="2">An179</strain>
    </source>
</reference>
<dbReference type="EMBL" id="NFKL01000018">
    <property type="protein sequence ID" value="OUP56504.1"/>
    <property type="molecule type" value="Genomic_DNA"/>
</dbReference>
<accession>A0A1Y4LIF7</accession>
<name>A0A1Y4LIF7_9FIRM</name>
<comment type="caution">
    <text evidence="1">The sequence shown here is derived from an EMBL/GenBank/DDBJ whole genome shotgun (WGS) entry which is preliminary data.</text>
</comment>
<gene>
    <name evidence="1" type="ORF">B5F15_12320</name>
</gene>
<evidence type="ECO:0000313" key="1">
    <source>
        <dbReference type="EMBL" id="OUP56504.1"/>
    </source>
</evidence>
<organism evidence="1 2">
    <name type="scientific">Butyricicoccus pullicaecorum</name>
    <dbReference type="NCBI Taxonomy" id="501571"/>
    <lineage>
        <taxon>Bacteria</taxon>
        <taxon>Bacillati</taxon>
        <taxon>Bacillota</taxon>
        <taxon>Clostridia</taxon>
        <taxon>Eubacteriales</taxon>
        <taxon>Butyricicoccaceae</taxon>
        <taxon>Butyricicoccus</taxon>
    </lineage>
</organism>